<dbReference type="GO" id="GO:0030170">
    <property type="term" value="F:pyridoxal phosphate binding"/>
    <property type="evidence" value="ECO:0007669"/>
    <property type="project" value="InterPro"/>
</dbReference>
<dbReference type="Pfam" id="PF00155">
    <property type="entry name" value="Aminotran_1_2"/>
    <property type="match status" value="1"/>
</dbReference>
<reference evidence="8" key="1">
    <citation type="submission" date="2020-10" db="EMBL/GenBank/DDBJ databases">
        <authorList>
            <person name="Gilroy R."/>
        </authorList>
    </citation>
    <scope>NUCLEOTIDE SEQUENCE</scope>
    <source>
        <strain evidence="8">35461</strain>
    </source>
</reference>
<reference evidence="8" key="2">
    <citation type="journal article" date="2021" name="PeerJ">
        <title>Extensive microbial diversity within the chicken gut microbiome revealed by metagenomics and culture.</title>
        <authorList>
            <person name="Gilroy R."/>
            <person name="Ravi A."/>
            <person name="Getino M."/>
            <person name="Pursley I."/>
            <person name="Horton D.L."/>
            <person name="Alikhan N.F."/>
            <person name="Baker D."/>
            <person name="Gharbi K."/>
            <person name="Hall N."/>
            <person name="Watson M."/>
            <person name="Adriaenssens E.M."/>
            <person name="Foster-Nyarko E."/>
            <person name="Jarju S."/>
            <person name="Secka A."/>
            <person name="Antonio M."/>
            <person name="Oren A."/>
            <person name="Chaudhuri R.R."/>
            <person name="La Ragione R."/>
            <person name="Hildebrand F."/>
            <person name="Pallen M.J."/>
        </authorList>
    </citation>
    <scope>NUCLEOTIDE SEQUENCE</scope>
    <source>
        <strain evidence="8">35461</strain>
    </source>
</reference>
<keyword evidence="4 6" id="KW-0808">Transferase</keyword>
<evidence type="ECO:0000313" key="9">
    <source>
        <dbReference type="Proteomes" id="UP000886845"/>
    </source>
</evidence>
<dbReference type="PANTHER" id="PTHR46383">
    <property type="entry name" value="ASPARTATE AMINOTRANSFERASE"/>
    <property type="match status" value="1"/>
</dbReference>
<evidence type="ECO:0000256" key="3">
    <source>
        <dbReference type="ARBA" id="ARBA00022576"/>
    </source>
</evidence>
<dbReference type="GO" id="GO:0006520">
    <property type="term" value="P:amino acid metabolic process"/>
    <property type="evidence" value="ECO:0007669"/>
    <property type="project" value="InterPro"/>
</dbReference>
<dbReference type="EC" id="2.6.1.-" evidence="6"/>
<gene>
    <name evidence="8" type="ORF">IAC79_05575</name>
</gene>
<dbReference type="InterPro" id="IPR050596">
    <property type="entry name" value="AspAT/PAT-like"/>
</dbReference>
<dbReference type="PROSITE" id="PS00105">
    <property type="entry name" value="AA_TRANSFER_CLASS_1"/>
    <property type="match status" value="1"/>
</dbReference>
<dbReference type="InterPro" id="IPR004839">
    <property type="entry name" value="Aminotransferase_I/II_large"/>
</dbReference>
<dbReference type="PANTHER" id="PTHR46383:SF3">
    <property type="entry name" value="ASPARTATE AMINOTRANSFERASE-RELATED"/>
    <property type="match status" value="1"/>
</dbReference>
<dbReference type="InterPro" id="IPR015424">
    <property type="entry name" value="PyrdxlP-dep_Trfase"/>
</dbReference>
<comment type="cofactor">
    <cofactor evidence="1 6">
        <name>pyridoxal 5'-phosphate</name>
        <dbReference type="ChEBI" id="CHEBI:597326"/>
    </cofactor>
</comment>
<organism evidence="8 9">
    <name type="scientific">Candidatus Spyradenecus faecavium</name>
    <dbReference type="NCBI Taxonomy" id="2840947"/>
    <lineage>
        <taxon>Bacteria</taxon>
        <taxon>Pseudomonadati</taxon>
        <taxon>Lentisphaerota</taxon>
        <taxon>Lentisphaeria</taxon>
        <taxon>Lentisphaerales</taxon>
        <taxon>Lentisphaeraceae</taxon>
        <taxon>Lentisphaeraceae incertae sedis</taxon>
        <taxon>Candidatus Spyradenecus</taxon>
    </lineage>
</organism>
<accession>A0A9D1NNY1</accession>
<dbReference type="InterPro" id="IPR015421">
    <property type="entry name" value="PyrdxlP-dep_Trfase_major"/>
</dbReference>
<dbReference type="Gene3D" id="3.90.1150.10">
    <property type="entry name" value="Aspartate Aminotransferase, domain 1"/>
    <property type="match status" value="1"/>
</dbReference>
<dbReference type="AlphaFoldDB" id="A0A9D1NNY1"/>
<comment type="similarity">
    <text evidence="2 6">Belongs to the class-I pyridoxal-phosphate-dependent aminotransferase family.</text>
</comment>
<dbReference type="Proteomes" id="UP000886845">
    <property type="component" value="Unassembled WGS sequence"/>
</dbReference>
<comment type="caution">
    <text evidence="8">The sequence shown here is derived from an EMBL/GenBank/DDBJ whole genome shotgun (WGS) entry which is preliminary data.</text>
</comment>
<evidence type="ECO:0000256" key="1">
    <source>
        <dbReference type="ARBA" id="ARBA00001933"/>
    </source>
</evidence>
<evidence type="ECO:0000256" key="6">
    <source>
        <dbReference type="RuleBase" id="RU000481"/>
    </source>
</evidence>
<protein>
    <recommendedName>
        <fullName evidence="6">Aminotransferase</fullName>
        <ecNumber evidence="6">2.6.1.-</ecNumber>
    </recommendedName>
</protein>
<keyword evidence="3 6" id="KW-0032">Aminotransferase</keyword>
<dbReference type="EMBL" id="DVOR01000177">
    <property type="protein sequence ID" value="HIV09561.1"/>
    <property type="molecule type" value="Genomic_DNA"/>
</dbReference>
<sequence>MGRERLAKHIVGLPKSGIREFFDIVSTRQGVISLAIGEPDFDTPWHIREAAIASLEQGKTHYTGNAGLMELRRAIADYVRDRFGGDYDPAHEVLVTVGASEGLDISLRALLNPGDEVLYHEPCFVSYGPEIAMAHGVPVPVETHVKDNFRLSVEALEAKVTPRTRALVVNFPNNPTGAVLEREDVQAIADFVVRHDLILISDEIYAELTWGGKRHVSFASVPGLKERLVLLHGYSKAWAMTGFRMAYVCAPAWMMDTILKIHQYQIMCAPTASQCASLEAMRQPAEDMAPMLRAYEMRRNFLRASFAEAGIPMHNPAGAFYAFPQIAKFGLSAREFAVRLLDAENVAVVPGTAFGACGEGFVRCSYATGIEQLKEAAARIARFVKTL</sequence>
<dbReference type="Gene3D" id="3.40.640.10">
    <property type="entry name" value="Type I PLP-dependent aspartate aminotransferase-like (Major domain)"/>
    <property type="match status" value="1"/>
</dbReference>
<dbReference type="InterPro" id="IPR015422">
    <property type="entry name" value="PyrdxlP-dep_Trfase_small"/>
</dbReference>
<proteinExistence type="inferred from homology"/>
<keyword evidence="5" id="KW-0663">Pyridoxal phosphate</keyword>
<dbReference type="GO" id="GO:0008483">
    <property type="term" value="F:transaminase activity"/>
    <property type="evidence" value="ECO:0007669"/>
    <property type="project" value="UniProtKB-KW"/>
</dbReference>
<dbReference type="FunFam" id="3.40.640.10:FF:000033">
    <property type="entry name" value="Aspartate aminotransferase"/>
    <property type="match status" value="1"/>
</dbReference>
<evidence type="ECO:0000256" key="2">
    <source>
        <dbReference type="ARBA" id="ARBA00007441"/>
    </source>
</evidence>
<evidence type="ECO:0000313" key="8">
    <source>
        <dbReference type="EMBL" id="HIV09561.1"/>
    </source>
</evidence>
<dbReference type="InterPro" id="IPR004838">
    <property type="entry name" value="NHTrfase_class1_PyrdxlP-BS"/>
</dbReference>
<name>A0A9D1NNY1_9BACT</name>
<dbReference type="SUPFAM" id="SSF53383">
    <property type="entry name" value="PLP-dependent transferases"/>
    <property type="match status" value="1"/>
</dbReference>
<feature type="domain" description="Aminotransferase class I/classII large" evidence="7">
    <location>
        <begin position="31"/>
        <end position="380"/>
    </location>
</feature>
<evidence type="ECO:0000256" key="5">
    <source>
        <dbReference type="ARBA" id="ARBA00022898"/>
    </source>
</evidence>
<evidence type="ECO:0000259" key="7">
    <source>
        <dbReference type="Pfam" id="PF00155"/>
    </source>
</evidence>
<dbReference type="CDD" id="cd00609">
    <property type="entry name" value="AAT_like"/>
    <property type="match status" value="1"/>
</dbReference>
<evidence type="ECO:0000256" key="4">
    <source>
        <dbReference type="ARBA" id="ARBA00022679"/>
    </source>
</evidence>